<evidence type="ECO:0000256" key="2">
    <source>
        <dbReference type="ARBA" id="ARBA00006840"/>
    </source>
</evidence>
<dbReference type="InterPro" id="IPR008952">
    <property type="entry name" value="Tetraspanin_EC2_sf"/>
</dbReference>
<dbReference type="Pfam" id="PF00335">
    <property type="entry name" value="Tetraspanin"/>
    <property type="match status" value="1"/>
</dbReference>
<dbReference type="PIRSF" id="PIRSF002419">
    <property type="entry name" value="Tetraspanin"/>
    <property type="match status" value="1"/>
</dbReference>
<evidence type="ECO:0000256" key="1">
    <source>
        <dbReference type="ARBA" id="ARBA00004141"/>
    </source>
</evidence>
<dbReference type="Gene3D" id="1.10.1450.10">
    <property type="entry name" value="Tetraspanin"/>
    <property type="match status" value="1"/>
</dbReference>
<dbReference type="PROSITE" id="PS51257">
    <property type="entry name" value="PROKAR_LIPOPROTEIN"/>
    <property type="match status" value="1"/>
</dbReference>
<dbReference type="PANTHER" id="PTHR19282">
    <property type="entry name" value="TETRASPANIN"/>
    <property type="match status" value="1"/>
</dbReference>
<keyword evidence="4 6" id="KW-1133">Transmembrane helix</keyword>
<dbReference type="CDD" id="cd03127">
    <property type="entry name" value="tetraspanin_LEL"/>
    <property type="match status" value="1"/>
</dbReference>
<feature type="transmembrane region" description="Helical" evidence="6">
    <location>
        <begin position="58"/>
        <end position="81"/>
    </location>
</feature>
<dbReference type="PANTHER" id="PTHR19282:SF428">
    <property type="entry name" value="TETRASPANIN 68C, ISOFORM A"/>
    <property type="match status" value="1"/>
</dbReference>
<name>A0AAN9VJA7_9ORTH</name>
<dbReference type="InterPro" id="IPR000301">
    <property type="entry name" value="Tetraspanin_animals"/>
</dbReference>
<evidence type="ECO:0000313" key="7">
    <source>
        <dbReference type="EMBL" id="KAK7864201.1"/>
    </source>
</evidence>
<comment type="subcellular location">
    <subcellularLocation>
        <location evidence="1 6">Membrane</location>
        <topology evidence="1 6">Multi-pass membrane protein</topology>
    </subcellularLocation>
</comment>
<dbReference type="PRINTS" id="PR00259">
    <property type="entry name" value="TMFOUR"/>
</dbReference>
<organism evidence="7 8">
    <name type="scientific">Gryllus longicercus</name>
    <dbReference type="NCBI Taxonomy" id="2509291"/>
    <lineage>
        <taxon>Eukaryota</taxon>
        <taxon>Metazoa</taxon>
        <taxon>Ecdysozoa</taxon>
        <taxon>Arthropoda</taxon>
        <taxon>Hexapoda</taxon>
        <taxon>Insecta</taxon>
        <taxon>Pterygota</taxon>
        <taxon>Neoptera</taxon>
        <taxon>Polyneoptera</taxon>
        <taxon>Orthoptera</taxon>
        <taxon>Ensifera</taxon>
        <taxon>Gryllidea</taxon>
        <taxon>Grylloidea</taxon>
        <taxon>Gryllidae</taxon>
        <taxon>Gryllinae</taxon>
        <taxon>Gryllus</taxon>
    </lineage>
</organism>
<proteinExistence type="inferred from homology"/>
<evidence type="ECO:0000256" key="6">
    <source>
        <dbReference type="RuleBase" id="RU361218"/>
    </source>
</evidence>
<reference evidence="7 8" key="1">
    <citation type="submission" date="2024-03" db="EMBL/GenBank/DDBJ databases">
        <title>The genome assembly and annotation of the cricket Gryllus longicercus Weissman &amp; Gray.</title>
        <authorList>
            <person name="Szrajer S."/>
            <person name="Gray D."/>
            <person name="Ylla G."/>
        </authorList>
    </citation>
    <scope>NUCLEOTIDE SEQUENCE [LARGE SCALE GENOMIC DNA]</scope>
    <source>
        <strain evidence="7">DAG 2021-001</strain>
        <tissue evidence="7">Whole body minus gut</tissue>
    </source>
</reference>
<dbReference type="GO" id="GO:0005886">
    <property type="term" value="C:plasma membrane"/>
    <property type="evidence" value="ECO:0007669"/>
    <property type="project" value="TreeGrafter"/>
</dbReference>
<evidence type="ECO:0000256" key="5">
    <source>
        <dbReference type="ARBA" id="ARBA00023136"/>
    </source>
</evidence>
<dbReference type="EMBL" id="JAZDUA010000209">
    <property type="protein sequence ID" value="KAK7864201.1"/>
    <property type="molecule type" value="Genomic_DNA"/>
</dbReference>
<feature type="transmembrane region" description="Helical" evidence="6">
    <location>
        <begin position="12"/>
        <end position="35"/>
    </location>
</feature>
<dbReference type="InterPro" id="IPR018499">
    <property type="entry name" value="Tetraspanin/Peripherin"/>
</dbReference>
<dbReference type="SUPFAM" id="SSF48652">
    <property type="entry name" value="Tetraspanin"/>
    <property type="match status" value="1"/>
</dbReference>
<keyword evidence="5 6" id="KW-0472">Membrane</keyword>
<dbReference type="AlphaFoldDB" id="A0AAN9VJA7"/>
<keyword evidence="8" id="KW-1185">Reference proteome</keyword>
<dbReference type="Proteomes" id="UP001378592">
    <property type="component" value="Unassembled WGS sequence"/>
</dbReference>
<evidence type="ECO:0000313" key="8">
    <source>
        <dbReference type="Proteomes" id="UP001378592"/>
    </source>
</evidence>
<protein>
    <recommendedName>
        <fullName evidence="6">Tetraspanin</fullName>
    </recommendedName>
</protein>
<sequence>MKFPEVNISKVILVCCNFVFLGCGVALVCFGGLLLTDEHRVLLSRLAGPNHPLPHPMFYYLSLGMMSTGLLCCAIGILGCWASCGRSVCLFGLYLFLLVVLLLGESTLGALVAVCPQYLGIGMSSSQLLEVLQHNYGVPGQEQVTAALDLTQTKMECCGINNAQDYGTSWWHLKELGQRDLQVPLSCCLTNKTIDNPRAFLDPQPANITLCQAPQEDMFIKGRYTDGCLEKLQEWFRQQIAIFLAMSLTLVLVELSALLSAILACVREPRLDLRTL</sequence>
<evidence type="ECO:0000256" key="4">
    <source>
        <dbReference type="ARBA" id="ARBA00022989"/>
    </source>
</evidence>
<accession>A0AAN9VJA7</accession>
<comment type="caution">
    <text evidence="7">The sequence shown here is derived from an EMBL/GenBank/DDBJ whole genome shotgun (WGS) entry which is preliminary data.</text>
</comment>
<keyword evidence="3 6" id="KW-0812">Transmembrane</keyword>
<comment type="similarity">
    <text evidence="2 6">Belongs to the tetraspanin (TM4SF) family.</text>
</comment>
<gene>
    <name evidence="7" type="ORF">R5R35_004111</name>
</gene>
<evidence type="ECO:0000256" key="3">
    <source>
        <dbReference type="ARBA" id="ARBA00022692"/>
    </source>
</evidence>
<feature type="transmembrane region" description="Helical" evidence="6">
    <location>
        <begin position="240"/>
        <end position="266"/>
    </location>
</feature>
<feature type="transmembrane region" description="Helical" evidence="6">
    <location>
        <begin position="93"/>
        <end position="119"/>
    </location>
</feature>